<dbReference type="Pfam" id="PF08281">
    <property type="entry name" value="Sigma70_r4_2"/>
    <property type="match status" value="1"/>
</dbReference>
<dbReference type="InterPro" id="IPR013249">
    <property type="entry name" value="RNA_pol_sigma70_r4_t2"/>
</dbReference>
<evidence type="ECO:0000313" key="9">
    <source>
        <dbReference type="EMBL" id="SER62600.1"/>
    </source>
</evidence>
<evidence type="ECO:0000313" key="10">
    <source>
        <dbReference type="Proteomes" id="UP000199572"/>
    </source>
</evidence>
<dbReference type="SUPFAM" id="SSF88946">
    <property type="entry name" value="Sigma2 domain of RNA polymerase sigma factors"/>
    <property type="match status" value="1"/>
</dbReference>
<dbReference type="CDD" id="cd06171">
    <property type="entry name" value="Sigma70_r4"/>
    <property type="match status" value="1"/>
</dbReference>
<evidence type="ECO:0000256" key="2">
    <source>
        <dbReference type="ARBA" id="ARBA00023015"/>
    </source>
</evidence>
<feature type="domain" description="RNA polymerase sigma factor 70 region 4 type 2" evidence="8">
    <location>
        <begin position="109"/>
        <end position="159"/>
    </location>
</feature>
<comment type="similarity">
    <text evidence="1 6">Belongs to the sigma-70 factor family. ECF subfamily.</text>
</comment>
<keyword evidence="5 6" id="KW-0804">Transcription</keyword>
<dbReference type="AlphaFoldDB" id="A0A1H9QQA2"/>
<dbReference type="Pfam" id="PF04542">
    <property type="entry name" value="Sigma70_r2"/>
    <property type="match status" value="1"/>
</dbReference>
<organism evidence="9 10">
    <name type="scientific">Pedobacter rhizosphaerae</name>
    <dbReference type="NCBI Taxonomy" id="390241"/>
    <lineage>
        <taxon>Bacteria</taxon>
        <taxon>Pseudomonadati</taxon>
        <taxon>Bacteroidota</taxon>
        <taxon>Sphingobacteriia</taxon>
        <taxon>Sphingobacteriales</taxon>
        <taxon>Sphingobacteriaceae</taxon>
        <taxon>Pedobacter</taxon>
    </lineage>
</organism>
<dbReference type="InterPro" id="IPR000838">
    <property type="entry name" value="RNA_pol_sigma70_ECF_CS"/>
</dbReference>
<dbReference type="NCBIfam" id="TIGR02937">
    <property type="entry name" value="sigma70-ECF"/>
    <property type="match status" value="1"/>
</dbReference>
<evidence type="ECO:0000256" key="1">
    <source>
        <dbReference type="ARBA" id="ARBA00010641"/>
    </source>
</evidence>
<dbReference type="InterPro" id="IPR036388">
    <property type="entry name" value="WH-like_DNA-bd_sf"/>
</dbReference>
<proteinExistence type="inferred from homology"/>
<dbReference type="Gene3D" id="1.10.10.10">
    <property type="entry name" value="Winged helix-like DNA-binding domain superfamily/Winged helix DNA-binding domain"/>
    <property type="match status" value="1"/>
</dbReference>
<dbReference type="STRING" id="390241.SAMN04488023_11298"/>
<reference evidence="9 10" key="1">
    <citation type="submission" date="2016-10" db="EMBL/GenBank/DDBJ databases">
        <authorList>
            <person name="de Groot N.N."/>
        </authorList>
    </citation>
    <scope>NUCLEOTIDE SEQUENCE [LARGE SCALE GENOMIC DNA]</scope>
    <source>
        <strain evidence="9 10">DSM 18610</strain>
    </source>
</reference>
<dbReference type="GO" id="GO:0016987">
    <property type="term" value="F:sigma factor activity"/>
    <property type="evidence" value="ECO:0007669"/>
    <property type="project" value="UniProtKB-KW"/>
</dbReference>
<accession>A0A1H9QQA2</accession>
<dbReference type="GO" id="GO:0006352">
    <property type="term" value="P:DNA-templated transcription initiation"/>
    <property type="evidence" value="ECO:0007669"/>
    <property type="project" value="InterPro"/>
</dbReference>
<dbReference type="PANTHER" id="PTHR43133">
    <property type="entry name" value="RNA POLYMERASE ECF-TYPE SIGMA FACTO"/>
    <property type="match status" value="1"/>
</dbReference>
<evidence type="ECO:0000256" key="3">
    <source>
        <dbReference type="ARBA" id="ARBA00023082"/>
    </source>
</evidence>
<sequence length="176" mass="20695">MTHNEFSQQTSLLAPALYQFAMRHTQNPEDADDLVQDTMMKAFKYYTQFETGSNLKAWLFTIMKNTFINNYRRKTKTNALISQNDEVSYQELKYSATQNAGEGTMIMKDIRKALQNIPEYYSTPFIRHFEGYKYHEIAVQLNLPIGTVKTRIHVARKLLKEYLQSYSNYDYKKGLV</sequence>
<dbReference type="Proteomes" id="UP000199572">
    <property type="component" value="Unassembled WGS sequence"/>
</dbReference>
<evidence type="ECO:0000256" key="6">
    <source>
        <dbReference type="RuleBase" id="RU000716"/>
    </source>
</evidence>
<dbReference type="InterPro" id="IPR013325">
    <property type="entry name" value="RNA_pol_sigma_r2"/>
</dbReference>
<dbReference type="OrthoDB" id="9803470at2"/>
<dbReference type="SUPFAM" id="SSF88659">
    <property type="entry name" value="Sigma3 and sigma4 domains of RNA polymerase sigma factors"/>
    <property type="match status" value="1"/>
</dbReference>
<keyword evidence="4 6" id="KW-0238">DNA-binding</keyword>
<dbReference type="PANTHER" id="PTHR43133:SF59">
    <property type="entry name" value="ECF RNA POLYMERASE SIGMA FACTOR SIGR"/>
    <property type="match status" value="1"/>
</dbReference>
<evidence type="ECO:0000256" key="4">
    <source>
        <dbReference type="ARBA" id="ARBA00023125"/>
    </source>
</evidence>
<protein>
    <recommendedName>
        <fullName evidence="6">RNA polymerase sigma factor</fullName>
    </recommendedName>
</protein>
<name>A0A1H9QQA2_9SPHI</name>
<dbReference type="InterPro" id="IPR013324">
    <property type="entry name" value="RNA_pol_sigma_r3/r4-like"/>
</dbReference>
<dbReference type="EMBL" id="FOGG01000012">
    <property type="protein sequence ID" value="SER62600.1"/>
    <property type="molecule type" value="Genomic_DNA"/>
</dbReference>
<keyword evidence="10" id="KW-1185">Reference proteome</keyword>
<dbReference type="InterPro" id="IPR039425">
    <property type="entry name" value="RNA_pol_sigma-70-like"/>
</dbReference>
<feature type="domain" description="RNA polymerase sigma-70 region 2" evidence="7">
    <location>
        <begin position="14"/>
        <end position="76"/>
    </location>
</feature>
<dbReference type="InterPro" id="IPR007627">
    <property type="entry name" value="RNA_pol_sigma70_r2"/>
</dbReference>
<keyword evidence="3 6" id="KW-0731">Sigma factor</keyword>
<evidence type="ECO:0000259" key="7">
    <source>
        <dbReference type="Pfam" id="PF04542"/>
    </source>
</evidence>
<dbReference type="RefSeq" id="WP_090884488.1">
    <property type="nucleotide sequence ID" value="NZ_FOGG01000012.1"/>
</dbReference>
<evidence type="ECO:0000259" key="8">
    <source>
        <dbReference type="Pfam" id="PF08281"/>
    </source>
</evidence>
<dbReference type="PROSITE" id="PS01063">
    <property type="entry name" value="SIGMA70_ECF"/>
    <property type="match status" value="1"/>
</dbReference>
<evidence type="ECO:0000256" key="5">
    <source>
        <dbReference type="ARBA" id="ARBA00023163"/>
    </source>
</evidence>
<dbReference type="InterPro" id="IPR014284">
    <property type="entry name" value="RNA_pol_sigma-70_dom"/>
</dbReference>
<dbReference type="GO" id="GO:0003677">
    <property type="term" value="F:DNA binding"/>
    <property type="evidence" value="ECO:0007669"/>
    <property type="project" value="UniProtKB-KW"/>
</dbReference>
<dbReference type="Gene3D" id="1.10.1740.10">
    <property type="match status" value="1"/>
</dbReference>
<gene>
    <name evidence="9" type="ORF">SAMN04488023_11298</name>
</gene>
<keyword evidence="2 6" id="KW-0805">Transcription regulation</keyword>